<keyword evidence="2" id="KW-0732">Signal</keyword>
<dbReference type="eggNOG" id="ENOG502RZKQ">
    <property type="taxonomic scope" value="Eukaryota"/>
</dbReference>
<dbReference type="InterPro" id="IPR019405">
    <property type="entry name" value="Lactonase_7-beta_prop"/>
</dbReference>
<dbReference type="HOGENOM" id="CLU_045869_0_0_1"/>
<dbReference type="AlphaFoldDB" id="W3WX30"/>
<evidence type="ECO:0008006" key="5">
    <source>
        <dbReference type="Google" id="ProtNLM"/>
    </source>
</evidence>
<dbReference type="InterPro" id="IPR015943">
    <property type="entry name" value="WD40/YVTN_repeat-like_dom_sf"/>
</dbReference>
<evidence type="ECO:0000313" key="4">
    <source>
        <dbReference type="Proteomes" id="UP000030651"/>
    </source>
</evidence>
<evidence type="ECO:0000256" key="2">
    <source>
        <dbReference type="SAM" id="SignalP"/>
    </source>
</evidence>
<dbReference type="PANTHER" id="PTHR30344">
    <property type="entry name" value="6-PHOSPHOGLUCONOLACTONASE-RELATED"/>
    <property type="match status" value="1"/>
</dbReference>
<evidence type="ECO:0000256" key="1">
    <source>
        <dbReference type="ARBA" id="ARBA00005564"/>
    </source>
</evidence>
<sequence length="374" mass="39099">MLQLRSIGTFASLLAFAHALTHQLIIGTLGTKSLYTVEFDDEASTLKLLANTSVPVPGSWITLNHDNTKLYTNAWATGPQFASYSLSDNHEITHDVTIAAGGNCTATSIFVVANPNPPYSVYGSFFGSNGGCGSVLSVDENGVLDAAIQNYTLSSAAGVHGTALSSDSRFLYSADDSANALWTHSIDPETGKVTFVANLTALSTGADPRHVAVHPSGKFLYVVLEGSNEIAQYTIDQSTGIPSFENVIYPLISSGDNASSYLGGDEVALSSSNKHLWATTRGGMDGTAGYISVFTLDENGAIKSQNFLTHTSTSGGGSNAVAPSPSTDRYAALMDSSKGFVEIWELAEDASNATIVAHLDLADGGCCANAVWLS</sequence>
<feature type="signal peptide" evidence="2">
    <location>
        <begin position="1"/>
        <end position="19"/>
    </location>
</feature>
<feature type="chain" id="PRO_5004834020" description="Carboxy-cis,cis-muconate cyclase" evidence="2">
    <location>
        <begin position="20"/>
        <end position="374"/>
    </location>
</feature>
<dbReference type="GeneID" id="19276313"/>
<protein>
    <recommendedName>
        <fullName evidence="5">Carboxy-cis,cis-muconate cyclase</fullName>
    </recommendedName>
</protein>
<dbReference type="GO" id="GO:0017057">
    <property type="term" value="F:6-phosphogluconolactonase activity"/>
    <property type="evidence" value="ECO:0007669"/>
    <property type="project" value="TreeGrafter"/>
</dbReference>
<dbReference type="OrthoDB" id="1715191at2759"/>
<reference evidence="4" key="1">
    <citation type="journal article" date="2015" name="BMC Genomics">
        <title>Genomic and transcriptomic analysis of the endophytic fungus Pestalotiopsis fici reveals its lifestyle and high potential for synthesis of natural products.</title>
        <authorList>
            <person name="Wang X."/>
            <person name="Zhang X."/>
            <person name="Liu L."/>
            <person name="Xiang M."/>
            <person name="Wang W."/>
            <person name="Sun X."/>
            <person name="Che Y."/>
            <person name="Guo L."/>
            <person name="Liu G."/>
            <person name="Guo L."/>
            <person name="Wang C."/>
            <person name="Yin W.B."/>
            <person name="Stadler M."/>
            <person name="Zhang X."/>
            <person name="Liu X."/>
        </authorList>
    </citation>
    <scope>NUCLEOTIDE SEQUENCE [LARGE SCALE GENOMIC DNA]</scope>
    <source>
        <strain evidence="4">W106-1 / CGMCC3.15140</strain>
    </source>
</reference>
<gene>
    <name evidence="3" type="ORF">PFICI_11300</name>
</gene>
<organism evidence="3 4">
    <name type="scientific">Pestalotiopsis fici (strain W106-1 / CGMCC3.15140)</name>
    <dbReference type="NCBI Taxonomy" id="1229662"/>
    <lineage>
        <taxon>Eukaryota</taxon>
        <taxon>Fungi</taxon>
        <taxon>Dikarya</taxon>
        <taxon>Ascomycota</taxon>
        <taxon>Pezizomycotina</taxon>
        <taxon>Sordariomycetes</taxon>
        <taxon>Xylariomycetidae</taxon>
        <taxon>Amphisphaeriales</taxon>
        <taxon>Sporocadaceae</taxon>
        <taxon>Pestalotiopsis</taxon>
    </lineage>
</organism>
<proteinExistence type="inferred from homology"/>
<dbReference type="RefSeq" id="XP_007838072.1">
    <property type="nucleotide sequence ID" value="XM_007839881.1"/>
</dbReference>
<name>W3WX30_PESFW</name>
<accession>W3WX30</accession>
<evidence type="ECO:0000313" key="3">
    <source>
        <dbReference type="EMBL" id="ETS77426.1"/>
    </source>
</evidence>
<dbReference type="Proteomes" id="UP000030651">
    <property type="component" value="Unassembled WGS sequence"/>
</dbReference>
<dbReference type="EMBL" id="KI912116">
    <property type="protein sequence ID" value="ETS77426.1"/>
    <property type="molecule type" value="Genomic_DNA"/>
</dbReference>
<dbReference type="InParanoid" id="W3WX30"/>
<dbReference type="KEGG" id="pfy:PFICI_11300"/>
<dbReference type="SUPFAM" id="SSF75011">
    <property type="entry name" value="3-carboxy-cis,cis-mucoante lactonizing enzyme"/>
    <property type="match status" value="1"/>
</dbReference>
<keyword evidence="4" id="KW-1185">Reference proteome</keyword>
<dbReference type="OMA" id="YATTWAS"/>
<comment type="similarity">
    <text evidence="1">Belongs to the cycloisomerase 2 family.</text>
</comment>
<dbReference type="Pfam" id="PF10282">
    <property type="entry name" value="Lactonase"/>
    <property type="match status" value="1"/>
</dbReference>
<dbReference type="PANTHER" id="PTHR30344:SF4">
    <property type="entry name" value="CYCLASE, PUTATIVE (AFU_ORTHOLOGUE AFUA_6G11580)-RELATED"/>
    <property type="match status" value="1"/>
</dbReference>
<dbReference type="Gene3D" id="2.130.10.10">
    <property type="entry name" value="YVTN repeat-like/Quinoprotein amine dehydrogenase"/>
    <property type="match status" value="1"/>
</dbReference>
<dbReference type="InterPro" id="IPR050282">
    <property type="entry name" value="Cycloisomerase_2"/>
</dbReference>